<name>A0A5B6UX55_9ROSI</name>
<gene>
    <name evidence="1" type="ORF">EPI10_027383</name>
</gene>
<reference evidence="2" key="1">
    <citation type="journal article" date="2019" name="Plant Biotechnol. J.">
        <title>Genome sequencing of the Australian wild diploid species Gossypium australe highlights disease resistance and delayed gland morphogenesis.</title>
        <authorList>
            <person name="Cai Y."/>
            <person name="Cai X."/>
            <person name="Wang Q."/>
            <person name="Wang P."/>
            <person name="Zhang Y."/>
            <person name="Cai C."/>
            <person name="Xu Y."/>
            <person name="Wang K."/>
            <person name="Zhou Z."/>
            <person name="Wang C."/>
            <person name="Geng S."/>
            <person name="Li B."/>
            <person name="Dong Q."/>
            <person name="Hou Y."/>
            <person name="Wang H."/>
            <person name="Ai P."/>
            <person name="Liu Z."/>
            <person name="Yi F."/>
            <person name="Sun M."/>
            <person name="An G."/>
            <person name="Cheng J."/>
            <person name="Zhang Y."/>
            <person name="Shi Q."/>
            <person name="Xie Y."/>
            <person name="Shi X."/>
            <person name="Chang Y."/>
            <person name="Huang F."/>
            <person name="Chen Y."/>
            <person name="Hong S."/>
            <person name="Mi L."/>
            <person name="Sun Q."/>
            <person name="Zhang L."/>
            <person name="Zhou B."/>
            <person name="Peng R."/>
            <person name="Zhang X."/>
            <person name="Liu F."/>
        </authorList>
    </citation>
    <scope>NUCLEOTIDE SEQUENCE [LARGE SCALE GENOMIC DNA]</scope>
    <source>
        <strain evidence="2">cv. PA1801</strain>
    </source>
</reference>
<proteinExistence type="predicted"/>
<dbReference type="OrthoDB" id="998851at2759"/>
<dbReference type="EMBL" id="SMMG02000009">
    <property type="protein sequence ID" value="KAA3460752.1"/>
    <property type="molecule type" value="Genomic_DNA"/>
</dbReference>
<dbReference type="AlphaFoldDB" id="A0A5B6UX55"/>
<sequence length="73" mass="8802">MEMDKEERYWKQHVRANWLKMGDKNTSFFHKYASQRRRINRIQGLQRDDDSLAMDSRKVENIARRNGGVMEDG</sequence>
<protein>
    <submittedName>
        <fullName evidence="1">Putative Transposon TX1</fullName>
    </submittedName>
</protein>
<dbReference type="Proteomes" id="UP000325315">
    <property type="component" value="Unassembled WGS sequence"/>
</dbReference>
<evidence type="ECO:0000313" key="1">
    <source>
        <dbReference type="EMBL" id="KAA3460752.1"/>
    </source>
</evidence>
<comment type="caution">
    <text evidence="1">The sequence shown here is derived from an EMBL/GenBank/DDBJ whole genome shotgun (WGS) entry which is preliminary data.</text>
</comment>
<accession>A0A5B6UX55</accession>
<evidence type="ECO:0000313" key="2">
    <source>
        <dbReference type="Proteomes" id="UP000325315"/>
    </source>
</evidence>
<keyword evidence="2" id="KW-1185">Reference proteome</keyword>
<organism evidence="1 2">
    <name type="scientific">Gossypium australe</name>
    <dbReference type="NCBI Taxonomy" id="47621"/>
    <lineage>
        <taxon>Eukaryota</taxon>
        <taxon>Viridiplantae</taxon>
        <taxon>Streptophyta</taxon>
        <taxon>Embryophyta</taxon>
        <taxon>Tracheophyta</taxon>
        <taxon>Spermatophyta</taxon>
        <taxon>Magnoliopsida</taxon>
        <taxon>eudicotyledons</taxon>
        <taxon>Gunneridae</taxon>
        <taxon>Pentapetalae</taxon>
        <taxon>rosids</taxon>
        <taxon>malvids</taxon>
        <taxon>Malvales</taxon>
        <taxon>Malvaceae</taxon>
        <taxon>Malvoideae</taxon>
        <taxon>Gossypium</taxon>
    </lineage>
</organism>